<evidence type="ECO:0000313" key="12">
    <source>
        <dbReference type="Proteomes" id="UP000278804"/>
    </source>
</evidence>
<comment type="caution">
    <text evidence="8">Lacks conserved residue(s) required for the propagation of feature annotation.</text>
</comment>
<evidence type="ECO:0000256" key="1">
    <source>
        <dbReference type="ARBA" id="ARBA00004926"/>
    </source>
</evidence>
<dbReference type="FunFam" id="3.40.50.10490:FF:000016">
    <property type="entry name" value="Glucose-6-phosphate isomerase"/>
    <property type="match status" value="1"/>
</dbReference>
<keyword evidence="4 8" id="KW-0963">Cytoplasm</keyword>
<evidence type="ECO:0000256" key="6">
    <source>
        <dbReference type="ARBA" id="ARBA00023235"/>
    </source>
</evidence>
<organism evidence="11 12">
    <name type="scientific">Erysipelothrix piscisicarius</name>
    <dbReference type="NCBI Taxonomy" id="2485784"/>
    <lineage>
        <taxon>Bacteria</taxon>
        <taxon>Bacillati</taxon>
        <taxon>Bacillota</taxon>
        <taxon>Erysipelotrichia</taxon>
        <taxon>Erysipelotrichales</taxon>
        <taxon>Erysipelotrichaceae</taxon>
        <taxon>Erysipelothrix</taxon>
    </lineage>
</organism>
<feature type="active site" description="Proton donor" evidence="8">
    <location>
        <position position="398"/>
    </location>
</feature>
<dbReference type="Gene3D" id="2.40.50.140">
    <property type="entry name" value="Nucleic acid-binding proteins"/>
    <property type="match status" value="1"/>
</dbReference>
<dbReference type="PROSITE" id="PS51463">
    <property type="entry name" value="P_GLUCOSE_ISOMERASE_3"/>
    <property type="match status" value="1"/>
</dbReference>
<dbReference type="PROSITE" id="PS00765">
    <property type="entry name" value="P_GLUCOSE_ISOMERASE_1"/>
    <property type="match status" value="1"/>
</dbReference>
<protein>
    <recommendedName>
        <fullName evidence="8">Glucose-6-phosphate isomerase</fullName>
        <shortName evidence="8">GPI</shortName>
        <ecNumber evidence="8">5.3.1.9</ecNumber>
    </recommendedName>
    <alternativeName>
        <fullName evidence="8">Phosphoglucose isomerase</fullName>
        <shortName evidence="8">PGI</shortName>
    </alternativeName>
    <alternativeName>
        <fullName evidence="8">Phosphohexose isomerase</fullName>
        <shortName evidence="8">PHI</shortName>
    </alternativeName>
</protein>
<dbReference type="SUPFAM" id="SSF53697">
    <property type="entry name" value="SIS domain"/>
    <property type="match status" value="1"/>
</dbReference>
<evidence type="ECO:0000256" key="2">
    <source>
        <dbReference type="ARBA" id="ARBA00006604"/>
    </source>
</evidence>
<gene>
    <name evidence="8" type="primary">pgi</name>
    <name evidence="11" type="ORF">EEI45_01100</name>
</gene>
<dbReference type="GO" id="GO:0097367">
    <property type="term" value="F:carbohydrate derivative binding"/>
    <property type="evidence" value="ECO:0007669"/>
    <property type="project" value="InterPro"/>
</dbReference>
<dbReference type="PANTHER" id="PTHR11469">
    <property type="entry name" value="GLUCOSE-6-PHOSPHATE ISOMERASE"/>
    <property type="match status" value="1"/>
</dbReference>
<dbReference type="KEGG" id="eri:EEI45_01100"/>
<sequence>MKRMYMNGQIVEGTITGIQPYGAFVSIDENTTGLIHISEISDDFVRDIRQFVSQGERIIAKIIDVSEGPHQLRLSLKALNYSSRKDRQSKDHKRPLVPSDSIGFETLADMMPQWLSEKENPMIRVDLKHALLEEDVLSYQDDVSRIHEMIHSRSGKGNDYLGWLDWAERYDVEEFARIKECAKRIQDQADVLLVCGIGGSYLGSRAAIEMIQGPFPKNDLEIIYVGNTFSSTSVVRILDYIKDKEVACNVISKSGTTTETALAFRMIRQFMEEKYGADASKRIYATTDKERGLLKPQADAKGYESFVIPDDIGGRFSVITPVGLLPMAAAGLDIDKFMAGVKKATFELNNPDLSANPAYVYAVVRRMLEKQGKSVEMFVSYESHLVFLAEWWKQLFGESEGKDGKGLLPASVNFSTDLHSMGQFVQDGNKVLFETVVLVDKPIADMVVPTEKDDLDQMNYLAGKSLHWINEKAFEGTLEAHEVTGGVPNVLIHIDKANEENLGYAMYFFFKALAMSVYMLDVNPFDQPGVEVYKKNMFKLLGK</sequence>
<evidence type="ECO:0000259" key="10">
    <source>
        <dbReference type="PROSITE" id="PS50126"/>
    </source>
</evidence>
<keyword evidence="12" id="KW-1185">Reference proteome</keyword>
<dbReference type="InterPro" id="IPR035476">
    <property type="entry name" value="SIS_PGI_1"/>
</dbReference>
<comment type="catalytic activity">
    <reaction evidence="7 8 9">
        <text>alpha-D-glucose 6-phosphate = beta-D-fructose 6-phosphate</text>
        <dbReference type="Rhea" id="RHEA:11816"/>
        <dbReference type="ChEBI" id="CHEBI:57634"/>
        <dbReference type="ChEBI" id="CHEBI:58225"/>
        <dbReference type="EC" id="5.3.1.9"/>
    </reaction>
</comment>
<dbReference type="CDD" id="cd05016">
    <property type="entry name" value="SIS_PGI_2"/>
    <property type="match status" value="1"/>
</dbReference>
<feature type="active site" evidence="8">
    <location>
        <position position="534"/>
    </location>
</feature>
<dbReference type="InterPro" id="IPR046348">
    <property type="entry name" value="SIS_dom_sf"/>
</dbReference>
<dbReference type="GO" id="GO:0003676">
    <property type="term" value="F:nucleic acid binding"/>
    <property type="evidence" value="ECO:0007669"/>
    <property type="project" value="InterPro"/>
</dbReference>
<dbReference type="PRINTS" id="PR00662">
    <property type="entry name" value="G6PISOMERASE"/>
</dbReference>
<comment type="pathway">
    <text evidence="1 8 9">Carbohydrate degradation; glycolysis; D-glyceraldehyde 3-phosphate and glycerone phosphate from D-glucose: step 2/4.</text>
</comment>
<dbReference type="NCBIfam" id="NF040579">
    <property type="entry name" value="S1_dom_CvfD"/>
    <property type="match status" value="1"/>
</dbReference>
<evidence type="ECO:0000256" key="7">
    <source>
        <dbReference type="ARBA" id="ARBA00029321"/>
    </source>
</evidence>
<dbReference type="SUPFAM" id="SSF50249">
    <property type="entry name" value="Nucleic acid-binding proteins"/>
    <property type="match status" value="1"/>
</dbReference>
<dbReference type="GO" id="GO:0051156">
    <property type="term" value="P:glucose 6-phosphate metabolic process"/>
    <property type="evidence" value="ECO:0007669"/>
    <property type="project" value="TreeGrafter"/>
</dbReference>
<dbReference type="Pfam" id="PF00342">
    <property type="entry name" value="PGI"/>
    <property type="match status" value="1"/>
</dbReference>
<name>A0A451ENU0_9FIRM</name>
<reference evidence="11 12" key="1">
    <citation type="journal article" date="2020" name="Int. J. Syst. Evol. Microbiol.">
        <title>Description of Erysipelothrix piscisicarius sp. nov., an emergent fish pathogen, and assessment of virulence using a tiger barb (Puntigrus tetrazona) infection model.</title>
        <authorList>
            <person name="Pomaranski E.K."/>
            <person name="Griffin M.J."/>
            <person name="Camus A.C."/>
            <person name="Armwood A.R."/>
            <person name="Shelley J."/>
            <person name="Waldbieser G.C."/>
            <person name="LaFrentz B.R."/>
            <person name="Garcia J.C."/>
            <person name="Yanong R."/>
            <person name="Soto E."/>
        </authorList>
    </citation>
    <scope>NUCLEOTIDE SEQUENCE [LARGE SCALE GENOMIC DNA]</scope>
    <source>
        <strain evidence="11 12">15TAL0474</strain>
    </source>
</reference>
<dbReference type="CDD" id="cd05015">
    <property type="entry name" value="SIS_PGI_1"/>
    <property type="match status" value="1"/>
</dbReference>
<evidence type="ECO:0000256" key="5">
    <source>
        <dbReference type="ARBA" id="ARBA00023152"/>
    </source>
</evidence>
<dbReference type="Gene3D" id="3.40.50.10490">
    <property type="entry name" value="Glucose-6-phosphate isomerase like protein, domain 1"/>
    <property type="match status" value="2"/>
</dbReference>
<dbReference type="SMART" id="SM00316">
    <property type="entry name" value="S1"/>
    <property type="match status" value="1"/>
</dbReference>
<dbReference type="GO" id="GO:0005829">
    <property type="term" value="C:cytosol"/>
    <property type="evidence" value="ECO:0007669"/>
    <property type="project" value="TreeGrafter"/>
</dbReference>
<dbReference type="UniPathway" id="UPA00138"/>
<proteinExistence type="inferred from homology"/>
<dbReference type="NCBIfam" id="NF010697">
    <property type="entry name" value="PRK14097.1"/>
    <property type="match status" value="1"/>
</dbReference>
<dbReference type="GO" id="GO:0048029">
    <property type="term" value="F:monosaccharide binding"/>
    <property type="evidence" value="ECO:0007669"/>
    <property type="project" value="TreeGrafter"/>
</dbReference>
<dbReference type="GO" id="GO:0006096">
    <property type="term" value="P:glycolytic process"/>
    <property type="evidence" value="ECO:0007669"/>
    <property type="project" value="UniProtKB-UniRule"/>
</dbReference>
<comment type="function">
    <text evidence="8">Catalyzes the reversible isomerization of glucose-6-phosphate to fructose-6-phosphate.</text>
</comment>
<dbReference type="AlphaFoldDB" id="A0A451ENU0"/>
<dbReference type="GO" id="GO:0004347">
    <property type="term" value="F:glucose-6-phosphate isomerase activity"/>
    <property type="evidence" value="ECO:0007669"/>
    <property type="project" value="UniProtKB-UniRule"/>
</dbReference>
<evidence type="ECO:0000256" key="4">
    <source>
        <dbReference type="ARBA" id="ARBA00022490"/>
    </source>
</evidence>
<dbReference type="HAMAP" id="MF_00473">
    <property type="entry name" value="G6P_isomerase"/>
    <property type="match status" value="1"/>
</dbReference>
<dbReference type="InterPro" id="IPR001672">
    <property type="entry name" value="G6P_Isomerase"/>
</dbReference>
<dbReference type="Proteomes" id="UP000278804">
    <property type="component" value="Chromosome"/>
</dbReference>
<dbReference type="PROSITE" id="PS50126">
    <property type="entry name" value="S1"/>
    <property type="match status" value="1"/>
</dbReference>
<evidence type="ECO:0000256" key="3">
    <source>
        <dbReference type="ARBA" id="ARBA00022432"/>
    </source>
</evidence>
<accession>A0A451ENU0</accession>
<feature type="domain" description="S1 motif" evidence="10">
    <location>
        <begin position="8"/>
        <end position="77"/>
    </location>
</feature>
<dbReference type="InterPro" id="IPR035482">
    <property type="entry name" value="SIS_PGI_2"/>
</dbReference>
<dbReference type="GO" id="GO:0006094">
    <property type="term" value="P:gluconeogenesis"/>
    <property type="evidence" value="ECO:0007669"/>
    <property type="project" value="UniProtKB-UniRule"/>
</dbReference>
<evidence type="ECO:0000313" key="11">
    <source>
        <dbReference type="EMBL" id="AZK43580.1"/>
    </source>
</evidence>
<dbReference type="EC" id="5.3.1.9" evidence="8"/>
<dbReference type="PANTHER" id="PTHR11469:SF1">
    <property type="entry name" value="GLUCOSE-6-PHOSPHATE ISOMERASE"/>
    <property type="match status" value="1"/>
</dbReference>
<keyword evidence="3 8" id="KW-0312">Gluconeogenesis</keyword>
<dbReference type="InterPro" id="IPR018189">
    <property type="entry name" value="Phosphoglucose_isomerase_CS"/>
</dbReference>
<evidence type="ECO:0000256" key="9">
    <source>
        <dbReference type="RuleBase" id="RU000612"/>
    </source>
</evidence>
<keyword evidence="5 8" id="KW-0324">Glycolysis</keyword>
<comment type="similarity">
    <text evidence="2 8 9">Belongs to the GPI family.</text>
</comment>
<dbReference type="Pfam" id="PF00575">
    <property type="entry name" value="S1"/>
    <property type="match status" value="1"/>
</dbReference>
<dbReference type="UniPathway" id="UPA00109">
    <property type="reaction ID" value="UER00181"/>
</dbReference>
<comment type="subcellular location">
    <subcellularLocation>
        <location evidence="8">Cytoplasm</location>
    </subcellularLocation>
</comment>
<dbReference type="InterPro" id="IPR003029">
    <property type="entry name" value="S1_domain"/>
</dbReference>
<dbReference type="InterPro" id="IPR012340">
    <property type="entry name" value="NA-bd_OB-fold"/>
</dbReference>
<keyword evidence="6 8" id="KW-0413">Isomerase</keyword>
<evidence type="ECO:0000256" key="8">
    <source>
        <dbReference type="HAMAP-Rule" id="MF_00473"/>
    </source>
</evidence>
<dbReference type="EMBL" id="CP034234">
    <property type="protein sequence ID" value="AZK43580.1"/>
    <property type="molecule type" value="Genomic_DNA"/>
</dbReference>
<comment type="pathway">
    <text evidence="8">Carbohydrate biosynthesis; gluconeogenesis.</text>
</comment>